<dbReference type="Pfam" id="PF25106">
    <property type="entry name" value="VWA_4"/>
    <property type="match status" value="1"/>
</dbReference>
<keyword evidence="2" id="KW-0964">Secreted</keyword>
<dbReference type="GO" id="GO:0005509">
    <property type="term" value="F:calcium ion binding"/>
    <property type="evidence" value="ECO:0007669"/>
    <property type="project" value="InterPro"/>
</dbReference>
<dbReference type="SUPFAM" id="SSF53300">
    <property type="entry name" value="vWA-like"/>
    <property type="match status" value="1"/>
</dbReference>
<evidence type="ECO:0000259" key="8">
    <source>
        <dbReference type="PROSITE" id="PS50835"/>
    </source>
</evidence>
<dbReference type="GO" id="GO:0007156">
    <property type="term" value="P:homophilic cell adhesion via plasma membrane adhesion molecules"/>
    <property type="evidence" value="ECO:0007669"/>
    <property type="project" value="TreeGrafter"/>
</dbReference>
<feature type="chain" id="PRO_5046882637" description="Ig-like domain-containing protein" evidence="7">
    <location>
        <begin position="23"/>
        <end position="1416"/>
    </location>
</feature>
<dbReference type="PANTHER" id="PTHR10075:SF14">
    <property type="entry name" value="CELL ADHESION MOLECULE DSCAM2-RELATED"/>
    <property type="match status" value="1"/>
</dbReference>
<feature type="domain" description="Ig-like" evidence="8">
    <location>
        <begin position="1303"/>
        <end position="1342"/>
    </location>
</feature>
<dbReference type="GeneTree" id="ENSGT00940000164697"/>
<organism evidence="9 10">
    <name type="scientific">Gadus morhua</name>
    <name type="common">Atlantic cod</name>
    <dbReference type="NCBI Taxonomy" id="8049"/>
    <lineage>
        <taxon>Eukaryota</taxon>
        <taxon>Metazoa</taxon>
        <taxon>Chordata</taxon>
        <taxon>Craniata</taxon>
        <taxon>Vertebrata</taxon>
        <taxon>Euteleostomi</taxon>
        <taxon>Actinopterygii</taxon>
        <taxon>Neopterygii</taxon>
        <taxon>Teleostei</taxon>
        <taxon>Neoteleostei</taxon>
        <taxon>Acanthomorphata</taxon>
        <taxon>Zeiogadaria</taxon>
        <taxon>Gadariae</taxon>
        <taxon>Gadiformes</taxon>
        <taxon>Gadoidei</taxon>
        <taxon>Gadidae</taxon>
        <taxon>Gadus</taxon>
    </lineage>
</organism>
<dbReference type="Pfam" id="PF13927">
    <property type="entry name" value="Ig_3"/>
    <property type="match status" value="5"/>
</dbReference>
<dbReference type="CDD" id="cd00198">
    <property type="entry name" value="vWFA"/>
    <property type="match status" value="1"/>
</dbReference>
<dbReference type="Gene3D" id="2.60.40.10">
    <property type="entry name" value="Immunoglobulins"/>
    <property type="match status" value="11"/>
</dbReference>
<evidence type="ECO:0000256" key="2">
    <source>
        <dbReference type="ARBA" id="ARBA00022525"/>
    </source>
</evidence>
<dbReference type="GO" id="GO:0050808">
    <property type="term" value="P:synapse organization"/>
    <property type="evidence" value="ECO:0007669"/>
    <property type="project" value="TreeGrafter"/>
</dbReference>
<feature type="domain" description="Ig-like" evidence="8">
    <location>
        <begin position="857"/>
        <end position="949"/>
    </location>
</feature>
<dbReference type="Pfam" id="PF23560">
    <property type="entry name" value="GBD_Hemicentin"/>
    <property type="match status" value="1"/>
</dbReference>
<feature type="domain" description="Ig-like" evidence="8">
    <location>
        <begin position="507"/>
        <end position="593"/>
    </location>
</feature>
<dbReference type="InterPro" id="IPR007110">
    <property type="entry name" value="Ig-like_dom"/>
</dbReference>
<dbReference type="PANTHER" id="PTHR10075">
    <property type="entry name" value="BASIGIN RELATED"/>
    <property type="match status" value="1"/>
</dbReference>
<dbReference type="InterPro" id="IPR036179">
    <property type="entry name" value="Ig-like_dom_sf"/>
</dbReference>
<evidence type="ECO:0000256" key="1">
    <source>
        <dbReference type="ARBA" id="ARBA00004613"/>
    </source>
</evidence>
<protein>
    <recommendedName>
        <fullName evidence="8">Ig-like domain-containing protein</fullName>
    </recommendedName>
</protein>
<dbReference type="Ensembl" id="ENSGMOT00000061004.1">
    <property type="protein sequence ID" value="ENSGMOP00000063563.1"/>
    <property type="gene ID" value="ENSGMOG00000006525.2"/>
</dbReference>
<dbReference type="InterPro" id="IPR013098">
    <property type="entry name" value="Ig_I-set"/>
</dbReference>
<dbReference type="InterPro" id="IPR056861">
    <property type="entry name" value="HMCN1-like_VWA"/>
</dbReference>
<feature type="domain" description="Ig-like" evidence="8">
    <location>
        <begin position="954"/>
        <end position="1032"/>
    </location>
</feature>
<evidence type="ECO:0000256" key="5">
    <source>
        <dbReference type="ARBA" id="ARBA00023319"/>
    </source>
</evidence>
<dbReference type="GO" id="GO:0008046">
    <property type="term" value="F:axon guidance receptor activity"/>
    <property type="evidence" value="ECO:0007669"/>
    <property type="project" value="TreeGrafter"/>
</dbReference>
<dbReference type="SMART" id="SM00409">
    <property type="entry name" value="IG"/>
    <property type="match status" value="10"/>
</dbReference>
<feature type="domain" description="Ig-like" evidence="8">
    <location>
        <begin position="1037"/>
        <end position="1125"/>
    </location>
</feature>
<evidence type="ECO:0000256" key="4">
    <source>
        <dbReference type="ARBA" id="ARBA00023180"/>
    </source>
</evidence>
<feature type="domain" description="Ig-like" evidence="8">
    <location>
        <begin position="768"/>
        <end position="851"/>
    </location>
</feature>
<feature type="domain" description="Ig-like" evidence="8">
    <location>
        <begin position="598"/>
        <end position="676"/>
    </location>
</feature>
<comment type="subcellular location">
    <subcellularLocation>
        <location evidence="1">Secreted</location>
    </subcellularLocation>
</comment>
<dbReference type="Gene3D" id="3.40.50.410">
    <property type="entry name" value="von Willebrand factor, type A domain"/>
    <property type="match status" value="1"/>
</dbReference>
<dbReference type="InterPro" id="IPR003599">
    <property type="entry name" value="Ig_sub"/>
</dbReference>
<accession>A0A8C5CK87</accession>
<dbReference type="GO" id="GO:0005886">
    <property type="term" value="C:plasma membrane"/>
    <property type="evidence" value="ECO:0007669"/>
    <property type="project" value="TreeGrafter"/>
</dbReference>
<dbReference type="SUPFAM" id="SSF48726">
    <property type="entry name" value="Immunoglobulin"/>
    <property type="match status" value="11"/>
</dbReference>
<dbReference type="InterPro" id="IPR057613">
    <property type="entry name" value="VWA7_4"/>
</dbReference>
<keyword evidence="5" id="KW-0393">Immunoglobulin domain</keyword>
<evidence type="ECO:0000256" key="6">
    <source>
        <dbReference type="SAM" id="MobiDB-lite"/>
    </source>
</evidence>
<feature type="region of interest" description="Disordered" evidence="6">
    <location>
        <begin position="799"/>
        <end position="820"/>
    </location>
</feature>
<keyword evidence="3 7" id="KW-0732">Signal</keyword>
<dbReference type="Pfam" id="PF07679">
    <property type="entry name" value="I-set"/>
    <property type="match status" value="4"/>
</dbReference>
<feature type="domain" description="Ig-like" evidence="8">
    <location>
        <begin position="681"/>
        <end position="763"/>
    </location>
</feature>
<reference evidence="9" key="1">
    <citation type="submission" date="2025-08" db="UniProtKB">
        <authorList>
            <consortium name="Ensembl"/>
        </authorList>
    </citation>
    <scope>IDENTIFICATION</scope>
</reference>
<dbReference type="GO" id="GO:0030424">
    <property type="term" value="C:axon"/>
    <property type="evidence" value="ECO:0007669"/>
    <property type="project" value="TreeGrafter"/>
</dbReference>
<keyword evidence="4" id="KW-0325">Glycoprotein</keyword>
<keyword evidence="10" id="KW-1185">Reference proteome</keyword>
<dbReference type="PROSITE" id="PS50835">
    <property type="entry name" value="IG_LIKE"/>
    <property type="match status" value="10"/>
</dbReference>
<evidence type="ECO:0000256" key="3">
    <source>
        <dbReference type="ARBA" id="ARBA00022729"/>
    </source>
</evidence>
<dbReference type="InterPro" id="IPR056475">
    <property type="entry name" value="GBD_Hemicentin/VWA7"/>
</dbReference>
<dbReference type="InterPro" id="IPR003598">
    <property type="entry name" value="Ig_sub2"/>
</dbReference>
<feature type="signal peptide" evidence="7">
    <location>
        <begin position="1"/>
        <end position="22"/>
    </location>
</feature>
<name>A0A8C5CK87_GADMO</name>
<dbReference type="InterPro" id="IPR013106">
    <property type="entry name" value="Ig_V-set"/>
</dbReference>
<reference evidence="9" key="2">
    <citation type="submission" date="2025-09" db="UniProtKB">
        <authorList>
            <consortium name="Ensembl"/>
        </authorList>
    </citation>
    <scope>IDENTIFICATION</scope>
</reference>
<dbReference type="InterPro" id="IPR036465">
    <property type="entry name" value="vWFA_dom_sf"/>
</dbReference>
<evidence type="ECO:0000256" key="7">
    <source>
        <dbReference type="SAM" id="SignalP"/>
    </source>
</evidence>
<evidence type="ECO:0000313" key="9">
    <source>
        <dbReference type="Ensembl" id="ENSGMOP00000063563.1"/>
    </source>
</evidence>
<feature type="domain" description="Ig-like" evidence="8">
    <location>
        <begin position="1134"/>
        <end position="1215"/>
    </location>
</feature>
<dbReference type="SMART" id="SM00408">
    <property type="entry name" value="IGc2"/>
    <property type="match status" value="10"/>
</dbReference>
<dbReference type="SMART" id="SM00406">
    <property type="entry name" value="IGv"/>
    <property type="match status" value="3"/>
</dbReference>
<proteinExistence type="predicted"/>
<dbReference type="Proteomes" id="UP000694546">
    <property type="component" value="Chromosome 6"/>
</dbReference>
<sequence length="1416" mass="151513">MKGVALNSLFLALCVSVHRVLAVPRIEEDVGSSDSASTLAFVFDVTGSMYDDLKQVIEGASRILEKTLNRPTRPIKNFVLVPFHDPDIGPISITTDPQKFQQDLQELFVQGGGDCPEMSIGAIKKALEVSLPRSFIYVFTDARAKDYRLKRDVLQLVQLRQSQVVFVLTGDCGDRSQPGYRAYEEIAATSSGQIFHLDKQQVNEVLKWVEETVQSLKVNLLSSNHDSAQENKWDVPFDPSLREVTVSLSGPTPQIELRDPFGRVVGLDQGLTELLNIPNSARVVNLKFPRPGAWTLKVPCSGRHTLRVTGVSNLDFRAGFSSAYVSEFNQTRERPIKGVPAHILLKCTGLDPPGHLSHVELVSGAGRTLRTLPVPLPSDLGSRGLWSLPQFRTPSQSFFIKATGKDDAGYRFQRLSSVSYTNIIPVNSLFMERTVIGCWVESDIPYRLRFTRSGITLGEEKLFQASGKALWEIPQASGEDEGPYECVAQSTAGEGRALTQLVVREPPPVLHAPLNVSSSVGAVAILSCRVEGTVRHNLTWLRAGQPVHARSGRVALATDSSLRITGVQPRDAGEYLCVATNTHGSSRIAVWLSVPEAPSVDVGPPAQAFSLGGEVRLVCRASGSPSPRLFWSHGTTLQLHHNGLLTITGTVPEDAGNYTCLATNEAGTASKSVSLTYSETPRISVAQQVVVVVVGGDATLQCHATGSPPPTFQWFKEGLEVGSEQDISRGTLRIPGVQEGDGGEYSCVARSSAGTSSARVVLEVGVAPSFSETPVDISASVGEKLTLACAARGHPLPTLTWRRQDGRPIPAKVSSPGGSLRPEENNLVIQRLYTCEAENQFGSIKTEARITVTGLEPPLLAHGAPFITTGIGQSLSIPCMLLDGIPLPERHWTRDGTPVRWGIVEASVRTFLRSDGSLNIERARPEDAGVYVCSAVNVAGSMNISVSLEVHVPPEISTGPYHYIANEGAAVSLSCEATGFPRPTVVWSKVGRHSTDPGGHLHLPRPTAQDAGLYICTATSPVGYASREIQLSVNTLPTINGAGRHDDTVVQRSAEVGWEVVLPCEVQGTPSPLVTWSRNGQPIPPVTAWFTVLPSGSLKITDVRLLDSKLYTCTAANPAGNVSISYNLHVQAKPKILAGPSLLKALIGQTVTLPCVVQGEPSPEISWFHNGNPVRVEDGGPLRIQHAALADQGTYRCVAKNNAGKDTLEAPSFLEPGDGEVPCSGTPRPSDLLSLTGSPAPRVRWFKNGLEIHPQQSEFSQSHDGSLVIGAASAGHSGDYKCVATNDAGSVERKTRLKVNVPPEIPEDGKPVNLTVTLKQPLTLGCDAFGIPSPSITWTKDGHSVSTMPSFLTAPSTHVLLLMVESRYLVLLCASGGGAGPGGGVLVSGQRAPGAPGGVEPGWRVRIQIGPVHLCT</sequence>
<dbReference type="CDD" id="cd00096">
    <property type="entry name" value="Ig"/>
    <property type="match status" value="2"/>
</dbReference>
<dbReference type="InterPro" id="IPR013783">
    <property type="entry name" value="Ig-like_fold"/>
</dbReference>
<dbReference type="GO" id="GO:0043025">
    <property type="term" value="C:neuronal cell body"/>
    <property type="evidence" value="ECO:0007669"/>
    <property type="project" value="TreeGrafter"/>
</dbReference>
<dbReference type="Pfam" id="PF23610">
    <property type="entry name" value="VWA7_4"/>
    <property type="match status" value="1"/>
</dbReference>
<feature type="domain" description="Ig-like" evidence="8">
    <location>
        <begin position="1223"/>
        <end position="1298"/>
    </location>
</feature>
<evidence type="ECO:0000313" key="10">
    <source>
        <dbReference type="Proteomes" id="UP000694546"/>
    </source>
</evidence>